<keyword evidence="6" id="KW-0833">Ubl conjugation pathway</keyword>
<feature type="compositionally biased region" description="Polar residues" evidence="8">
    <location>
        <begin position="46"/>
        <end position="81"/>
    </location>
</feature>
<evidence type="ECO:0000256" key="3">
    <source>
        <dbReference type="ARBA" id="ARBA00022679"/>
    </source>
</evidence>
<keyword evidence="4" id="KW-0479">Metal-binding</keyword>
<dbReference type="InterPro" id="IPR051266">
    <property type="entry name" value="CLCR"/>
</dbReference>
<name>A0A438FBG3_VITVI</name>
<proteinExistence type="predicted"/>
<dbReference type="Gene3D" id="3.40.50.410">
    <property type="entry name" value="von Willebrand factor, type A domain"/>
    <property type="match status" value="1"/>
</dbReference>
<evidence type="ECO:0000256" key="8">
    <source>
        <dbReference type="SAM" id="MobiDB-lite"/>
    </source>
</evidence>
<dbReference type="Proteomes" id="UP000288805">
    <property type="component" value="Unassembled WGS sequence"/>
</dbReference>
<dbReference type="FunFam" id="3.40.50.410:FF:000129">
    <property type="entry name" value="Probable E3 ubiquitin-protein ligase EDA40"/>
    <property type="match status" value="1"/>
</dbReference>
<feature type="region of interest" description="Disordered" evidence="8">
    <location>
        <begin position="215"/>
        <end position="239"/>
    </location>
</feature>
<dbReference type="PANTHER" id="PTHR10579:SF59">
    <property type="entry name" value="E3 UBIQUITIN-PROTEIN LIGASE EDA40-RELATED"/>
    <property type="match status" value="1"/>
</dbReference>
<keyword evidence="3" id="KW-0808">Transferase</keyword>
<evidence type="ECO:0000256" key="1">
    <source>
        <dbReference type="ARBA" id="ARBA00000900"/>
    </source>
</evidence>
<evidence type="ECO:0000256" key="6">
    <source>
        <dbReference type="ARBA" id="ARBA00022786"/>
    </source>
</evidence>
<keyword evidence="5" id="KW-0863">Zinc-finger</keyword>
<dbReference type="EMBL" id="QGNW01001057">
    <property type="protein sequence ID" value="RVW57335.1"/>
    <property type="molecule type" value="Genomic_DNA"/>
</dbReference>
<evidence type="ECO:0000256" key="5">
    <source>
        <dbReference type="ARBA" id="ARBA00022771"/>
    </source>
</evidence>
<organism evidence="10 11">
    <name type="scientific">Vitis vinifera</name>
    <name type="common">Grape</name>
    <dbReference type="NCBI Taxonomy" id="29760"/>
    <lineage>
        <taxon>Eukaryota</taxon>
        <taxon>Viridiplantae</taxon>
        <taxon>Streptophyta</taxon>
        <taxon>Embryophyta</taxon>
        <taxon>Tracheophyta</taxon>
        <taxon>Spermatophyta</taxon>
        <taxon>Magnoliopsida</taxon>
        <taxon>eudicotyledons</taxon>
        <taxon>Gunneridae</taxon>
        <taxon>Pentapetalae</taxon>
        <taxon>rosids</taxon>
        <taxon>Vitales</taxon>
        <taxon>Vitaceae</taxon>
        <taxon>Viteae</taxon>
        <taxon>Vitis</taxon>
    </lineage>
</organism>
<keyword evidence="7" id="KW-0862">Zinc</keyword>
<evidence type="ECO:0000259" key="9">
    <source>
        <dbReference type="PROSITE" id="PS50234"/>
    </source>
</evidence>
<feature type="region of interest" description="Disordered" evidence="8">
    <location>
        <begin position="610"/>
        <end position="632"/>
    </location>
</feature>
<dbReference type="Pfam" id="PF13519">
    <property type="entry name" value="VWA_2"/>
    <property type="match status" value="1"/>
</dbReference>
<evidence type="ECO:0000256" key="4">
    <source>
        <dbReference type="ARBA" id="ARBA00022723"/>
    </source>
</evidence>
<reference evidence="10 11" key="1">
    <citation type="journal article" date="2018" name="PLoS Genet.">
        <title>Population sequencing reveals clonal diversity and ancestral inbreeding in the grapevine cultivar Chardonnay.</title>
        <authorList>
            <person name="Roach M.J."/>
            <person name="Johnson D.L."/>
            <person name="Bohlmann J."/>
            <person name="van Vuuren H.J."/>
            <person name="Jones S.J."/>
            <person name="Pretorius I.S."/>
            <person name="Schmidt S.A."/>
            <person name="Borneman A.R."/>
        </authorList>
    </citation>
    <scope>NUCLEOTIDE SEQUENCE [LARGE SCALE GENOMIC DNA]</scope>
    <source>
        <strain evidence="11">cv. Chardonnay</strain>
        <tissue evidence="10">Leaf</tissue>
    </source>
</reference>
<comment type="caution">
    <text evidence="10">The sequence shown here is derived from an EMBL/GenBank/DDBJ whole genome shotgun (WGS) entry which is preliminary data.</text>
</comment>
<protein>
    <recommendedName>
        <fullName evidence="2">RING-type E3 ubiquitin transferase</fullName>
        <ecNumber evidence="2">2.3.2.27</ecNumber>
    </recommendedName>
</protein>
<dbReference type="EC" id="2.3.2.27" evidence="2"/>
<dbReference type="InterPro" id="IPR036465">
    <property type="entry name" value="vWFA_dom_sf"/>
</dbReference>
<evidence type="ECO:0000313" key="11">
    <source>
        <dbReference type="Proteomes" id="UP000288805"/>
    </source>
</evidence>
<dbReference type="InterPro" id="IPR002035">
    <property type="entry name" value="VWF_A"/>
</dbReference>
<sequence>MVTGWRKAFCTTVPKDGEIREAREKQKHSNDPNPNPSPRFGAKFSFFSTGSNPSTPRLQSHSGLRCRTTTTPATSAQNSPRIQCKTAKSPGLFQCSNPSSPKSPSSFSLLKASLKLSKVWNLYTEREDWSRYGHFHGGMLPRFHFPCIAAHVRKHGSLVCPVCCSNWKEVPLLAVHEDQKPEIVEEKKKESLIKDINIKNERRQFAPSDLKAYDDDEPLMSPDHRSSVHSIPESDENEEEEANVEFQGFFVNNSTPPSTKVIKETEIQLRNVDVRLLPEAAVVSVGRSYETYVAVLKVKAPPVPATINTTTSSLLNPARRAPIDLVTVLDVGGGMTGAKLQMMKRAMRLVISSLSSTDRLSIVAFSASSKRLMPLKRMTTTGRRSARRIIESLIAGQGTSAGEALKKASKVLEDRRERNPVASIMLLSDGQNERVSSKSTNPNRPSNVVSSTRYAHLEIPVHAFGFGENGAYGAEPAEDAFAKCVGGLLSVVVQDLRVQLGFASGSAPAEIAAVYCCTRSAKSYGIRFGTAGCSYKDPSSQQLIYGKEQALLVPRPHAVRSAGPHIERCASLALIGSSPSNQQNSKLAQDFLRGLEAELTNLHWRRQHQLQIQRPRATGREAASLDEKGEPLTPTSAWRAAERLAKVAIMRKSLNRVSDLHGFENARF</sequence>
<dbReference type="AlphaFoldDB" id="A0A438FBG3"/>
<feature type="compositionally biased region" description="Basic and acidic residues" evidence="8">
    <location>
        <begin position="15"/>
        <end position="30"/>
    </location>
</feature>
<dbReference type="SMART" id="SM00327">
    <property type="entry name" value="VWA"/>
    <property type="match status" value="1"/>
</dbReference>
<comment type="catalytic activity">
    <reaction evidence="1">
        <text>S-ubiquitinyl-[E2 ubiquitin-conjugating enzyme]-L-cysteine + [acceptor protein]-L-lysine = [E2 ubiquitin-conjugating enzyme]-L-cysteine + N(6)-ubiquitinyl-[acceptor protein]-L-lysine.</text>
        <dbReference type="EC" id="2.3.2.27"/>
    </reaction>
</comment>
<evidence type="ECO:0000256" key="2">
    <source>
        <dbReference type="ARBA" id="ARBA00012483"/>
    </source>
</evidence>
<gene>
    <name evidence="10" type="ORF">CK203_079273</name>
</gene>
<feature type="region of interest" description="Disordered" evidence="8">
    <location>
        <begin position="430"/>
        <end position="449"/>
    </location>
</feature>
<evidence type="ECO:0000313" key="10">
    <source>
        <dbReference type="EMBL" id="RVW57335.1"/>
    </source>
</evidence>
<dbReference type="PANTHER" id="PTHR10579">
    <property type="entry name" value="CALCIUM-ACTIVATED CHLORIDE CHANNEL REGULATOR"/>
    <property type="match status" value="1"/>
</dbReference>
<feature type="region of interest" description="Disordered" evidence="8">
    <location>
        <begin position="14"/>
        <end position="81"/>
    </location>
</feature>
<feature type="compositionally biased region" description="Polar residues" evidence="8">
    <location>
        <begin position="437"/>
        <end position="449"/>
    </location>
</feature>
<accession>A0A438FBG3</accession>
<feature type="domain" description="VWFA" evidence="9">
    <location>
        <begin position="324"/>
        <end position="469"/>
    </location>
</feature>
<evidence type="ECO:0000256" key="7">
    <source>
        <dbReference type="ARBA" id="ARBA00022833"/>
    </source>
</evidence>
<dbReference type="SUPFAM" id="SSF53300">
    <property type="entry name" value="vWA-like"/>
    <property type="match status" value="1"/>
</dbReference>
<dbReference type="CDD" id="cd01466">
    <property type="entry name" value="vWA_C3HC4_type"/>
    <property type="match status" value="1"/>
</dbReference>
<dbReference type="GO" id="GO:0061630">
    <property type="term" value="F:ubiquitin protein ligase activity"/>
    <property type="evidence" value="ECO:0007669"/>
    <property type="project" value="UniProtKB-EC"/>
</dbReference>
<dbReference type="GO" id="GO:0008270">
    <property type="term" value="F:zinc ion binding"/>
    <property type="evidence" value="ECO:0007669"/>
    <property type="project" value="UniProtKB-KW"/>
</dbReference>
<dbReference type="PROSITE" id="PS50234">
    <property type="entry name" value="VWFA"/>
    <property type="match status" value="1"/>
</dbReference>